<reference evidence="4" key="1">
    <citation type="submission" date="2023-03" db="EMBL/GenBank/DDBJ databases">
        <title>Massive genome expansion in bonnet fungi (Mycena s.s.) driven by repeated elements and novel gene families across ecological guilds.</title>
        <authorList>
            <consortium name="Lawrence Berkeley National Laboratory"/>
            <person name="Harder C.B."/>
            <person name="Miyauchi S."/>
            <person name="Viragh M."/>
            <person name="Kuo A."/>
            <person name="Thoen E."/>
            <person name="Andreopoulos B."/>
            <person name="Lu D."/>
            <person name="Skrede I."/>
            <person name="Drula E."/>
            <person name="Henrissat B."/>
            <person name="Morin E."/>
            <person name="Kohler A."/>
            <person name="Barry K."/>
            <person name="LaButti K."/>
            <person name="Morin E."/>
            <person name="Salamov A."/>
            <person name="Lipzen A."/>
            <person name="Mereny Z."/>
            <person name="Hegedus B."/>
            <person name="Baldrian P."/>
            <person name="Stursova M."/>
            <person name="Weitz H."/>
            <person name="Taylor A."/>
            <person name="Grigoriev I.V."/>
            <person name="Nagy L.G."/>
            <person name="Martin F."/>
            <person name="Kauserud H."/>
        </authorList>
    </citation>
    <scope>NUCLEOTIDE SEQUENCE</scope>
    <source>
        <strain evidence="4">9144</strain>
    </source>
</reference>
<dbReference type="GO" id="GO:0044695">
    <property type="term" value="C:Dsc E3 ubiquitin ligase complex"/>
    <property type="evidence" value="ECO:0007669"/>
    <property type="project" value="InterPro"/>
</dbReference>
<dbReference type="PANTHER" id="PTHR39405">
    <property type="entry name" value="DSC E3 UBIQUITIN LIGASE COMPLEX SUBUNIT 4"/>
    <property type="match status" value="1"/>
</dbReference>
<name>A0AAD6VN75_9AGAR</name>
<dbReference type="Proteomes" id="UP001219525">
    <property type="component" value="Unassembled WGS sequence"/>
</dbReference>
<proteinExistence type="predicted"/>
<sequence length="248" mass="26863">MNKRLYAQRKHVIQSLDILLYQLHVLAFFNSNVVGDAHPLTTLIFRVLSQSQCSKPARESDPAWSLRVLFALLVFLNAIVVWNHATASASDKTVILDLIGIAYIPSTLRLVSLDIFILFLQLLLASISYETSLAADYEADAGSLEISPSASVSGSPKSYPPQASAPPYVMDLRFMTVVARLRGPAPRSASNSRSMDGLPLPNTTPWPLPAVGLRMLLGVPPGRTGRNLDTSAMPEAPDTDRIPGALDA</sequence>
<protein>
    <recommendedName>
        <fullName evidence="3">DUF1746 domain-containing protein</fullName>
    </recommendedName>
</protein>
<evidence type="ECO:0000259" key="3">
    <source>
        <dbReference type="Pfam" id="PF08508"/>
    </source>
</evidence>
<keyword evidence="2" id="KW-0812">Transmembrane</keyword>
<comment type="caution">
    <text evidence="4">The sequence shown here is derived from an EMBL/GenBank/DDBJ whole genome shotgun (WGS) entry which is preliminary data.</text>
</comment>
<accession>A0AAD6VN75</accession>
<dbReference type="InterPro" id="IPR013715">
    <property type="entry name" value="DUF1746"/>
</dbReference>
<keyword evidence="2" id="KW-1133">Transmembrane helix</keyword>
<dbReference type="Pfam" id="PF08508">
    <property type="entry name" value="DUF1746"/>
    <property type="match status" value="1"/>
</dbReference>
<feature type="domain" description="DUF1746" evidence="3">
    <location>
        <begin position="16"/>
        <end position="123"/>
    </location>
</feature>
<keyword evidence="5" id="KW-1185">Reference proteome</keyword>
<gene>
    <name evidence="4" type="ORF">GGX14DRAFT_439180</name>
</gene>
<feature type="transmembrane region" description="Helical" evidence="2">
    <location>
        <begin position="102"/>
        <end position="124"/>
    </location>
</feature>
<feature type="region of interest" description="Disordered" evidence="1">
    <location>
        <begin position="221"/>
        <end position="248"/>
    </location>
</feature>
<dbReference type="AlphaFoldDB" id="A0AAD6VN75"/>
<dbReference type="GO" id="GO:0005783">
    <property type="term" value="C:endoplasmic reticulum"/>
    <property type="evidence" value="ECO:0007669"/>
    <property type="project" value="TreeGrafter"/>
</dbReference>
<evidence type="ECO:0000256" key="2">
    <source>
        <dbReference type="SAM" id="Phobius"/>
    </source>
</evidence>
<organism evidence="4 5">
    <name type="scientific">Mycena pura</name>
    <dbReference type="NCBI Taxonomy" id="153505"/>
    <lineage>
        <taxon>Eukaryota</taxon>
        <taxon>Fungi</taxon>
        <taxon>Dikarya</taxon>
        <taxon>Basidiomycota</taxon>
        <taxon>Agaricomycotina</taxon>
        <taxon>Agaricomycetes</taxon>
        <taxon>Agaricomycetidae</taxon>
        <taxon>Agaricales</taxon>
        <taxon>Marasmiineae</taxon>
        <taxon>Mycenaceae</taxon>
        <taxon>Mycena</taxon>
    </lineage>
</organism>
<dbReference type="GO" id="GO:0032933">
    <property type="term" value="P:SREBP signaling pathway"/>
    <property type="evidence" value="ECO:0007669"/>
    <property type="project" value="InterPro"/>
</dbReference>
<keyword evidence="2" id="KW-0472">Membrane</keyword>
<dbReference type="EMBL" id="JARJCW010000013">
    <property type="protein sequence ID" value="KAJ7217999.1"/>
    <property type="molecule type" value="Genomic_DNA"/>
</dbReference>
<evidence type="ECO:0000313" key="4">
    <source>
        <dbReference type="EMBL" id="KAJ7217999.1"/>
    </source>
</evidence>
<dbReference type="InterPro" id="IPR038967">
    <property type="entry name" value="Dsc4-like"/>
</dbReference>
<evidence type="ECO:0000256" key="1">
    <source>
        <dbReference type="SAM" id="MobiDB-lite"/>
    </source>
</evidence>
<dbReference type="PANTHER" id="PTHR39405:SF1">
    <property type="entry name" value="DSC E3 UBIQUITIN LIGASE COMPLEX SUBUNIT 4"/>
    <property type="match status" value="1"/>
</dbReference>
<feature type="transmembrane region" description="Helical" evidence="2">
    <location>
        <begin position="64"/>
        <end position="82"/>
    </location>
</feature>
<evidence type="ECO:0000313" key="5">
    <source>
        <dbReference type="Proteomes" id="UP001219525"/>
    </source>
</evidence>